<dbReference type="SUPFAM" id="SSF140683">
    <property type="entry name" value="SP0561-like"/>
    <property type="match status" value="1"/>
</dbReference>
<dbReference type="InterPro" id="IPR038062">
    <property type="entry name" value="ScdA-like_N_sf"/>
</dbReference>
<keyword evidence="3" id="KW-1185">Reference proteome</keyword>
<reference evidence="2 3" key="1">
    <citation type="submission" date="2022-11" db="EMBL/GenBank/DDBJ databases">
        <authorList>
            <person name="Caiyu Z."/>
        </authorList>
    </citation>
    <scope>NUCLEOTIDE SEQUENCE [LARGE SCALE GENOMIC DNA]</scope>
    <source>
        <strain evidence="2 3">YR-4</strain>
    </source>
</reference>
<dbReference type="Proteomes" id="UP001082703">
    <property type="component" value="Unassembled WGS sequence"/>
</dbReference>
<evidence type="ECO:0000259" key="1">
    <source>
        <dbReference type="Pfam" id="PF08984"/>
    </source>
</evidence>
<dbReference type="Gene3D" id="1.10.3910.10">
    <property type="entry name" value="SP0561-like"/>
    <property type="match status" value="1"/>
</dbReference>
<dbReference type="RefSeq" id="WP_268056843.1">
    <property type="nucleotide sequence ID" value="NZ_JAPOHA010000001.1"/>
</dbReference>
<organism evidence="2 3">
    <name type="scientific">Caproiciproducens galactitolivorans</name>
    <dbReference type="NCBI Taxonomy" id="642589"/>
    <lineage>
        <taxon>Bacteria</taxon>
        <taxon>Bacillati</taxon>
        <taxon>Bacillota</taxon>
        <taxon>Clostridia</taxon>
        <taxon>Eubacteriales</taxon>
        <taxon>Acutalibacteraceae</taxon>
        <taxon>Caproiciproducens</taxon>
    </lineage>
</organism>
<evidence type="ECO:0000313" key="2">
    <source>
        <dbReference type="EMBL" id="MCY1712835.1"/>
    </source>
</evidence>
<dbReference type="Pfam" id="PF08984">
    <property type="entry name" value="DUF1858"/>
    <property type="match status" value="1"/>
</dbReference>
<name>A0ABT4BPM1_9FIRM</name>
<sequence length="79" mass="8791">MKDKILDLNKTVYELCSDDPGITRLLEAAGFRDITKPGMLATAGRFVTIPKGAKMKNFDLEAIKQAFAEHGYKIKEEST</sequence>
<dbReference type="EMBL" id="JAPOHA010000001">
    <property type="protein sequence ID" value="MCY1712835.1"/>
    <property type="molecule type" value="Genomic_DNA"/>
</dbReference>
<protein>
    <submittedName>
        <fullName evidence="2">DUF1858 domain-containing protein</fullName>
    </submittedName>
</protein>
<comment type="caution">
    <text evidence="2">The sequence shown here is derived from an EMBL/GenBank/DDBJ whole genome shotgun (WGS) entry which is preliminary data.</text>
</comment>
<feature type="domain" description="DUF1858" evidence="1">
    <location>
        <begin position="7"/>
        <end position="63"/>
    </location>
</feature>
<evidence type="ECO:0000313" key="3">
    <source>
        <dbReference type="Proteomes" id="UP001082703"/>
    </source>
</evidence>
<proteinExistence type="predicted"/>
<accession>A0ABT4BPM1</accession>
<dbReference type="InterPro" id="IPR015077">
    <property type="entry name" value="DUF1858"/>
</dbReference>
<gene>
    <name evidence="2" type="ORF">OUY18_00990</name>
</gene>